<dbReference type="PROSITE" id="PS50181">
    <property type="entry name" value="FBOX"/>
    <property type="match status" value="1"/>
</dbReference>
<dbReference type="AlphaFoldDB" id="A0AA40E813"/>
<proteinExistence type="predicted"/>
<dbReference type="Proteomes" id="UP001172102">
    <property type="component" value="Unassembled WGS sequence"/>
</dbReference>
<protein>
    <recommendedName>
        <fullName evidence="1">F-box domain-containing protein</fullName>
    </recommendedName>
</protein>
<organism evidence="2 3">
    <name type="scientific">Lasiosphaeris hirsuta</name>
    <dbReference type="NCBI Taxonomy" id="260670"/>
    <lineage>
        <taxon>Eukaryota</taxon>
        <taxon>Fungi</taxon>
        <taxon>Dikarya</taxon>
        <taxon>Ascomycota</taxon>
        <taxon>Pezizomycotina</taxon>
        <taxon>Sordariomycetes</taxon>
        <taxon>Sordariomycetidae</taxon>
        <taxon>Sordariales</taxon>
        <taxon>Lasiosphaeriaceae</taxon>
        <taxon>Lasiosphaeris</taxon>
    </lineage>
</organism>
<gene>
    <name evidence="2" type="ORF">B0H67DRAFT_551313</name>
</gene>
<dbReference type="SUPFAM" id="SSF81383">
    <property type="entry name" value="F-box domain"/>
    <property type="match status" value="1"/>
</dbReference>
<dbReference type="Pfam" id="PF00646">
    <property type="entry name" value="F-box"/>
    <property type="match status" value="1"/>
</dbReference>
<keyword evidence="3" id="KW-1185">Reference proteome</keyword>
<evidence type="ECO:0000313" key="3">
    <source>
        <dbReference type="Proteomes" id="UP001172102"/>
    </source>
</evidence>
<sequence>MSTIPVSMMDPSAPPSPRRLLLCDLPDNVLLAIMSQADQVSLFCLRRVSRIFLRLFKDRRFRHVHIDPFTSRWPFHLSPAWKLEKVAADIKPILRPLLQKDLFCQKCRNTGPEAELRLRTKLLYCSGCRTKHSADKHPLRIYLGYDCEKKACRYIHISNTSPEPDPSTGPEPIICVDWLTHINVRGLGLTAAVDGLDVLRHIEWVRQNGGAEIFPPMQQGKYPAELQFFDPKFCTCLRFDAPPDGWELRNEQTECPLHGVRKENSTSLLPGLLWNIQP</sequence>
<evidence type="ECO:0000259" key="1">
    <source>
        <dbReference type="PROSITE" id="PS50181"/>
    </source>
</evidence>
<comment type="caution">
    <text evidence="2">The sequence shown here is derived from an EMBL/GenBank/DDBJ whole genome shotgun (WGS) entry which is preliminary data.</text>
</comment>
<feature type="domain" description="F-box" evidence="1">
    <location>
        <begin position="19"/>
        <end position="64"/>
    </location>
</feature>
<accession>A0AA40E813</accession>
<evidence type="ECO:0000313" key="2">
    <source>
        <dbReference type="EMBL" id="KAK0725853.1"/>
    </source>
</evidence>
<reference evidence="2" key="1">
    <citation type="submission" date="2023-06" db="EMBL/GenBank/DDBJ databases">
        <title>Genome-scale phylogeny and comparative genomics of the fungal order Sordariales.</title>
        <authorList>
            <consortium name="Lawrence Berkeley National Laboratory"/>
            <person name="Hensen N."/>
            <person name="Bonometti L."/>
            <person name="Westerberg I."/>
            <person name="Brannstrom I.O."/>
            <person name="Guillou S."/>
            <person name="Cros-Aarteil S."/>
            <person name="Calhoun S."/>
            <person name="Haridas S."/>
            <person name="Kuo A."/>
            <person name="Mondo S."/>
            <person name="Pangilinan J."/>
            <person name="Riley R."/>
            <person name="Labutti K."/>
            <person name="Andreopoulos B."/>
            <person name="Lipzen A."/>
            <person name="Chen C."/>
            <person name="Yanf M."/>
            <person name="Daum C."/>
            <person name="Ng V."/>
            <person name="Clum A."/>
            <person name="Steindorff A."/>
            <person name="Ohm R."/>
            <person name="Martin F."/>
            <person name="Silar P."/>
            <person name="Natvig D."/>
            <person name="Lalanne C."/>
            <person name="Gautier V."/>
            <person name="Ament-Velasquez S.L."/>
            <person name="Kruys A."/>
            <person name="Hutchinson M.I."/>
            <person name="Powell A.J."/>
            <person name="Barry K."/>
            <person name="Miller A.N."/>
            <person name="Grigoriev I.V."/>
            <person name="Debuchy R."/>
            <person name="Gladieux P."/>
            <person name="Thoren M.H."/>
            <person name="Johannesson H."/>
        </authorList>
    </citation>
    <scope>NUCLEOTIDE SEQUENCE</scope>
    <source>
        <strain evidence="2">SMH4607-1</strain>
    </source>
</reference>
<dbReference type="EMBL" id="JAUKUA010000002">
    <property type="protein sequence ID" value="KAK0725853.1"/>
    <property type="molecule type" value="Genomic_DNA"/>
</dbReference>
<dbReference type="InterPro" id="IPR036047">
    <property type="entry name" value="F-box-like_dom_sf"/>
</dbReference>
<dbReference type="InterPro" id="IPR001810">
    <property type="entry name" value="F-box_dom"/>
</dbReference>
<name>A0AA40E813_9PEZI</name>